<evidence type="ECO:0000256" key="1">
    <source>
        <dbReference type="SAM" id="MobiDB-lite"/>
    </source>
</evidence>
<dbReference type="EMBL" id="JACEFF010000095">
    <property type="protein sequence ID" value="KAH9644236.1"/>
    <property type="molecule type" value="Genomic_DNA"/>
</dbReference>
<feature type="compositionally biased region" description="Basic residues" evidence="1">
    <location>
        <begin position="201"/>
        <end position="211"/>
    </location>
</feature>
<dbReference type="Proteomes" id="UP000814243">
    <property type="component" value="Unassembled WGS sequence"/>
</dbReference>
<sequence>MLDSEDLFNFIPCPPKEPNAGESSKLNLKRKRGTSSAPQKRQQVQVYSYTKTRAQNISASSRTIKIEIYEADNQPKKACECRANKAQIDNPFWLCEEDSPQPSTAANSSSKKKAEPVKRAKKSQKKKFLPVKNPFAGESDSDSDTIKLAEDTTPPAIKRKKIAVFPDSEIDNPFWLCEEDSPQPSTAANSSSKKKAEPVKRAKKSQKKKVLPVKNPFAGESDSDSDTIKLAEDTTTTSYQTKENCCFS</sequence>
<feature type="compositionally biased region" description="Basic residues" evidence="1">
    <location>
        <begin position="119"/>
        <end position="129"/>
    </location>
</feature>
<gene>
    <name evidence="2" type="ORF">HF086_005378</name>
</gene>
<proteinExistence type="predicted"/>
<dbReference type="AlphaFoldDB" id="A0A922SNT1"/>
<accession>A0A922SNT1</accession>
<feature type="region of interest" description="Disordered" evidence="1">
    <location>
        <begin position="174"/>
        <end position="226"/>
    </location>
</feature>
<evidence type="ECO:0000313" key="3">
    <source>
        <dbReference type="Proteomes" id="UP000814243"/>
    </source>
</evidence>
<reference evidence="2" key="1">
    <citation type="journal article" date="2021" name="G3 (Bethesda)">
        <title>Genome and transcriptome analysis of the beet armyworm Spodoptera exigua reveals targets for pest control. .</title>
        <authorList>
            <person name="Simon S."/>
            <person name="Breeschoten T."/>
            <person name="Jansen H.J."/>
            <person name="Dirks R.P."/>
            <person name="Schranz M.E."/>
            <person name="Ros V.I.D."/>
        </authorList>
    </citation>
    <scope>NUCLEOTIDE SEQUENCE</scope>
    <source>
        <strain evidence="2">TB_SE_WUR_2020</strain>
    </source>
</reference>
<name>A0A922SNT1_SPOEX</name>
<feature type="region of interest" description="Disordered" evidence="1">
    <location>
        <begin position="94"/>
        <end position="153"/>
    </location>
</feature>
<organism evidence="2 3">
    <name type="scientific">Spodoptera exigua</name>
    <name type="common">Beet armyworm</name>
    <name type="synonym">Noctua fulgens</name>
    <dbReference type="NCBI Taxonomy" id="7107"/>
    <lineage>
        <taxon>Eukaryota</taxon>
        <taxon>Metazoa</taxon>
        <taxon>Ecdysozoa</taxon>
        <taxon>Arthropoda</taxon>
        <taxon>Hexapoda</taxon>
        <taxon>Insecta</taxon>
        <taxon>Pterygota</taxon>
        <taxon>Neoptera</taxon>
        <taxon>Endopterygota</taxon>
        <taxon>Lepidoptera</taxon>
        <taxon>Glossata</taxon>
        <taxon>Ditrysia</taxon>
        <taxon>Noctuoidea</taxon>
        <taxon>Noctuidae</taxon>
        <taxon>Amphipyrinae</taxon>
        <taxon>Spodoptera</taxon>
    </lineage>
</organism>
<feature type="compositionally biased region" description="Polar residues" evidence="1">
    <location>
        <begin position="34"/>
        <end position="47"/>
    </location>
</feature>
<feature type="region of interest" description="Disordered" evidence="1">
    <location>
        <begin position="1"/>
        <end position="47"/>
    </location>
</feature>
<comment type="caution">
    <text evidence="2">The sequence shown here is derived from an EMBL/GenBank/DDBJ whole genome shotgun (WGS) entry which is preliminary data.</text>
</comment>
<evidence type="ECO:0000313" key="2">
    <source>
        <dbReference type="EMBL" id="KAH9644236.1"/>
    </source>
</evidence>
<protein>
    <submittedName>
        <fullName evidence="2">Uncharacterized protein</fullName>
    </submittedName>
</protein>